<dbReference type="InterPro" id="IPR057326">
    <property type="entry name" value="KR_dom"/>
</dbReference>
<proteinExistence type="inferred from homology"/>
<dbReference type="InterPro" id="IPR050259">
    <property type="entry name" value="SDR"/>
</dbReference>
<sequence length="250" mass="26756">MTVKLSDQVAIVTGASRGIGRAIAVLFAEEGCDVAINYRGDEAGALETAAAVEQFGRKAMLVKADVSSFEQCERMADAVAERFGKIDILVNNAGITRDNLLVSMDAEDIEAVIRTNLLGVIYPTKAVAMHMVRKRSGRIVNMSSSAASRPGKGQCNYAAAKGGVESFTRAMAVELAARNVLVNAVAPGVIMTDMSEQIRDMGDEEIKARLLLKRYAQPREVADLVLHLASPANQYMTGEVLHLNGGLKMA</sequence>
<evidence type="ECO:0000256" key="1">
    <source>
        <dbReference type="ARBA" id="ARBA00006484"/>
    </source>
</evidence>
<feature type="domain" description="Ketoreductase" evidence="3">
    <location>
        <begin position="8"/>
        <end position="201"/>
    </location>
</feature>
<protein>
    <submittedName>
        <fullName evidence="4">3-oxoacyl-(Acyl-carrier-protein) reductase</fullName>
    </submittedName>
</protein>
<dbReference type="AlphaFoldDB" id="B0LFU3"/>
<dbReference type="EMBL" id="EU099626">
    <property type="protein sequence ID" value="ABW82988.1"/>
    <property type="molecule type" value="Genomic_DNA"/>
</dbReference>
<keyword evidence="2" id="KW-0560">Oxidoreductase</keyword>
<dbReference type="NCBIfam" id="NF009466">
    <property type="entry name" value="PRK12826.1-2"/>
    <property type="match status" value="1"/>
</dbReference>
<evidence type="ECO:0000313" key="4">
    <source>
        <dbReference type="EMBL" id="ABW82988.1"/>
    </source>
</evidence>
<accession>B0LFU3</accession>
<dbReference type="NCBIfam" id="NF005559">
    <property type="entry name" value="PRK07231.1"/>
    <property type="match status" value="1"/>
</dbReference>
<reference evidence="4" key="1">
    <citation type="journal article" date="2008" name="Appl. Environ. Microbiol.">
        <title>Forest soil metagenome gene cluster involved in antifungal activity expression in Escherichia coli.</title>
        <authorList>
            <person name="Chung E.J."/>
            <person name="Lim H.K."/>
            <person name="Kim J.C."/>
            <person name="Choi G.J."/>
            <person name="Park E.J."/>
            <person name="Lee M.H."/>
            <person name="Chung Y.R."/>
            <person name="Lee S.W."/>
        </authorList>
    </citation>
    <scope>NUCLEOTIDE SEQUENCE</scope>
</reference>
<name>B0LFU3_9BACT</name>
<organism evidence="4">
    <name type="scientific">uncultured bacterium pEAF66</name>
    <dbReference type="NCBI Taxonomy" id="480414"/>
    <lineage>
        <taxon>Bacteria</taxon>
        <taxon>environmental samples</taxon>
    </lineage>
</organism>
<evidence type="ECO:0000259" key="3">
    <source>
        <dbReference type="SMART" id="SM00822"/>
    </source>
</evidence>
<dbReference type="PROSITE" id="PS00061">
    <property type="entry name" value="ADH_SHORT"/>
    <property type="match status" value="1"/>
</dbReference>
<dbReference type="Pfam" id="PF13561">
    <property type="entry name" value="adh_short_C2"/>
    <property type="match status" value="1"/>
</dbReference>
<dbReference type="GO" id="GO:0032787">
    <property type="term" value="P:monocarboxylic acid metabolic process"/>
    <property type="evidence" value="ECO:0007669"/>
    <property type="project" value="UniProtKB-ARBA"/>
</dbReference>
<dbReference type="Gene3D" id="3.40.50.720">
    <property type="entry name" value="NAD(P)-binding Rossmann-like Domain"/>
    <property type="match status" value="1"/>
</dbReference>
<dbReference type="SUPFAM" id="SSF51735">
    <property type="entry name" value="NAD(P)-binding Rossmann-fold domains"/>
    <property type="match status" value="1"/>
</dbReference>
<dbReference type="SMART" id="SM00822">
    <property type="entry name" value="PKS_KR"/>
    <property type="match status" value="1"/>
</dbReference>
<dbReference type="PRINTS" id="PR00080">
    <property type="entry name" value="SDRFAMILY"/>
</dbReference>
<dbReference type="InterPro" id="IPR036291">
    <property type="entry name" value="NAD(P)-bd_dom_sf"/>
</dbReference>
<dbReference type="PANTHER" id="PTHR42879:SF2">
    <property type="entry name" value="3-OXOACYL-[ACYL-CARRIER-PROTEIN] REDUCTASE FABG"/>
    <property type="match status" value="1"/>
</dbReference>
<dbReference type="GO" id="GO:0016491">
    <property type="term" value="F:oxidoreductase activity"/>
    <property type="evidence" value="ECO:0007669"/>
    <property type="project" value="UniProtKB-KW"/>
</dbReference>
<comment type="similarity">
    <text evidence="1">Belongs to the short-chain dehydrogenases/reductases (SDR) family.</text>
</comment>
<dbReference type="PRINTS" id="PR00081">
    <property type="entry name" value="GDHRDH"/>
</dbReference>
<dbReference type="PANTHER" id="PTHR42879">
    <property type="entry name" value="3-OXOACYL-(ACYL-CARRIER-PROTEIN) REDUCTASE"/>
    <property type="match status" value="1"/>
</dbReference>
<dbReference type="InterPro" id="IPR002347">
    <property type="entry name" value="SDR_fam"/>
</dbReference>
<dbReference type="FunFam" id="3.40.50.720:FF:000173">
    <property type="entry name" value="3-oxoacyl-[acyl-carrier protein] reductase"/>
    <property type="match status" value="1"/>
</dbReference>
<evidence type="ECO:0000256" key="2">
    <source>
        <dbReference type="ARBA" id="ARBA00023002"/>
    </source>
</evidence>
<dbReference type="InterPro" id="IPR020904">
    <property type="entry name" value="Sc_DH/Rdtase_CS"/>
</dbReference>